<dbReference type="GeneID" id="13995135"/>
<dbReference type="RefSeq" id="YP_006988441.1">
    <property type="nucleotide sequence ID" value="NC_019406.1"/>
</dbReference>
<accession>K4K6B8</accession>
<proteinExistence type="predicted"/>
<evidence type="ECO:0000313" key="1">
    <source>
        <dbReference type="EMBL" id="AFU88077.1"/>
    </source>
</evidence>
<organism evidence="1 2">
    <name type="scientific">Caulobacter phage CcrColossus</name>
    <dbReference type="NCBI Taxonomy" id="1211640"/>
    <lineage>
        <taxon>Viruses</taxon>
        <taxon>Duplodnaviria</taxon>
        <taxon>Heunggongvirae</taxon>
        <taxon>Uroviricota</taxon>
        <taxon>Caudoviricetes</taxon>
        <taxon>Jeanschmidtviridae</taxon>
        <taxon>Colossusvirus</taxon>
        <taxon>Colossusvirus colossus</taxon>
    </lineage>
</organism>
<reference evidence="1 2" key="1">
    <citation type="journal article" date="2012" name="BMC Genomics">
        <title>The Caulobacter crescentus phage phiCbK: genomics of a canonical phage.</title>
        <authorList>
            <person name="Gill J.J."/>
            <person name="Berry J.D."/>
            <person name="Russell W.K."/>
            <person name="Lessor L."/>
            <person name="Escobar Garcia D.A."/>
            <person name="Hernandez D."/>
            <person name="Kane A."/>
            <person name="Keene J."/>
            <person name="Maddox M."/>
            <person name="Martin R."/>
            <person name="Mohan S."/>
            <person name="Thorn A.M."/>
            <person name="Russell D.H."/>
            <person name="Young R."/>
        </authorList>
    </citation>
    <scope>NUCLEOTIDE SEQUENCE [LARGE SCALE GENOMIC DNA]</scope>
</reference>
<protein>
    <submittedName>
        <fullName evidence="1">Uncharacterized protein</fullName>
    </submittedName>
</protein>
<name>K4K6B8_9CAUD</name>
<dbReference type="KEGG" id="vg:13995135"/>
<dbReference type="EMBL" id="JX100810">
    <property type="protein sequence ID" value="AFU88077.1"/>
    <property type="molecule type" value="Genomic_DNA"/>
</dbReference>
<dbReference type="Proteomes" id="UP000000463">
    <property type="component" value="Segment"/>
</dbReference>
<gene>
    <name evidence="1" type="ORF">CcrColossus_gp207</name>
</gene>
<evidence type="ECO:0000313" key="2">
    <source>
        <dbReference type="Proteomes" id="UP000000463"/>
    </source>
</evidence>
<sequence length="86" mass="9400">MSELSARDHHIRTLLGMTEDQKLVMARELLAEMIRAKGHAAGVFVTREEALTSVFDAETKAIAGGASPKVDFFLPLSNNLPLHAVR</sequence>
<keyword evidence="2" id="KW-1185">Reference proteome</keyword>